<dbReference type="InterPro" id="IPR005502">
    <property type="entry name" value="Ribosyl_crysJ1"/>
</dbReference>
<feature type="binding site" evidence="1">
    <location>
        <position position="34"/>
    </location>
    <ligand>
        <name>Mg(2+)</name>
        <dbReference type="ChEBI" id="CHEBI:18420"/>
        <label>1</label>
    </ligand>
</feature>
<accession>A0A368VEC4</accession>
<protein>
    <submittedName>
        <fullName evidence="2">ADP-ribosylglycohydrolase</fullName>
    </submittedName>
</protein>
<dbReference type="Pfam" id="PF03747">
    <property type="entry name" value="ADP_ribosyl_GH"/>
    <property type="match status" value="1"/>
</dbReference>
<dbReference type="Proteomes" id="UP000252733">
    <property type="component" value="Unassembled WGS sequence"/>
</dbReference>
<feature type="binding site" evidence="1">
    <location>
        <position position="36"/>
    </location>
    <ligand>
        <name>Mg(2+)</name>
        <dbReference type="ChEBI" id="CHEBI:18420"/>
        <label>1</label>
    </ligand>
</feature>
<dbReference type="InterPro" id="IPR050792">
    <property type="entry name" value="ADP-ribosylglycohydrolase"/>
</dbReference>
<sequence length="262" mass="29108">MKGAIIGDIIGSTFKNIDLGDTDFQLFKPDSAYTDDTILTIATADSILNKKDYEQTLKEWVRAFPRAGYRPKFLEWALSDQSTPYISKGEGAARRISPIGFAAQSVEEALSEAEKSTRVTHNIPERIKAAKAVAATIYMCKHAGTKKEIKTFIGQAFDYDFSLKVEDWKQRKITPDSETSPVEPAFAAFMEASDYEEAIRLAIVIGGPSNTIASIAGALAEAYFKHIPKSITKRALSRITPEMQEILSVFEDKYLKFSEQEA</sequence>
<feature type="binding site" evidence="1">
    <location>
        <position position="211"/>
    </location>
    <ligand>
        <name>Mg(2+)</name>
        <dbReference type="ChEBI" id="CHEBI:18420"/>
        <label>1</label>
    </ligand>
</feature>
<evidence type="ECO:0000256" key="1">
    <source>
        <dbReference type="PIRSR" id="PIRSR605502-1"/>
    </source>
</evidence>
<feature type="binding site" evidence="1">
    <location>
        <position position="35"/>
    </location>
    <ligand>
        <name>Mg(2+)</name>
        <dbReference type="ChEBI" id="CHEBI:18420"/>
        <label>1</label>
    </ligand>
</feature>
<dbReference type="PANTHER" id="PTHR16222">
    <property type="entry name" value="ADP-RIBOSYLGLYCOHYDROLASE"/>
    <property type="match status" value="1"/>
</dbReference>
<dbReference type="SUPFAM" id="SSF101478">
    <property type="entry name" value="ADP-ribosylglycohydrolase"/>
    <property type="match status" value="1"/>
</dbReference>
<dbReference type="Gene3D" id="1.10.4080.10">
    <property type="entry name" value="ADP-ribosylation/Crystallin J1"/>
    <property type="match status" value="1"/>
</dbReference>
<organism evidence="2 3">
    <name type="scientific">Marinilabilia salmonicolor</name>
    <dbReference type="NCBI Taxonomy" id="989"/>
    <lineage>
        <taxon>Bacteria</taxon>
        <taxon>Pseudomonadati</taxon>
        <taxon>Bacteroidota</taxon>
        <taxon>Bacteroidia</taxon>
        <taxon>Marinilabiliales</taxon>
        <taxon>Marinilabiliaceae</taxon>
        <taxon>Marinilabilia</taxon>
    </lineage>
</organism>
<dbReference type="GO" id="GO:0046872">
    <property type="term" value="F:metal ion binding"/>
    <property type="evidence" value="ECO:0007669"/>
    <property type="project" value="UniProtKB-KW"/>
</dbReference>
<keyword evidence="2" id="KW-0378">Hydrolase</keyword>
<dbReference type="PANTHER" id="PTHR16222:SF12">
    <property type="entry name" value="ADP-RIBOSYLGLYCOHYDROLASE-RELATED"/>
    <property type="match status" value="1"/>
</dbReference>
<dbReference type="EMBL" id="QPIZ01000001">
    <property type="protein sequence ID" value="RCW39476.1"/>
    <property type="molecule type" value="Genomic_DNA"/>
</dbReference>
<name>A0A368VEC4_9BACT</name>
<comment type="caution">
    <text evidence="2">The sequence shown here is derived from an EMBL/GenBank/DDBJ whole genome shotgun (WGS) entry which is preliminary data.</text>
</comment>
<evidence type="ECO:0000313" key="3">
    <source>
        <dbReference type="Proteomes" id="UP000252733"/>
    </source>
</evidence>
<comment type="cofactor">
    <cofactor evidence="1">
        <name>Mg(2+)</name>
        <dbReference type="ChEBI" id="CHEBI:18420"/>
    </cofactor>
    <text evidence="1">Binds 2 magnesium ions per subunit.</text>
</comment>
<keyword evidence="1" id="KW-0460">Magnesium</keyword>
<proteinExistence type="predicted"/>
<evidence type="ECO:0000313" key="2">
    <source>
        <dbReference type="EMBL" id="RCW39476.1"/>
    </source>
</evidence>
<dbReference type="InterPro" id="IPR036705">
    <property type="entry name" value="Ribosyl_crysJ1_sf"/>
</dbReference>
<reference evidence="2 3" key="1">
    <citation type="submission" date="2018-07" db="EMBL/GenBank/DDBJ databases">
        <title>Freshwater and sediment microbial communities from various areas in North America, analyzing microbe dynamics in response to fracking.</title>
        <authorList>
            <person name="Lamendella R."/>
        </authorList>
    </citation>
    <scope>NUCLEOTIDE SEQUENCE [LARGE SCALE GENOMIC DNA]</scope>
    <source>
        <strain evidence="2 3">160A</strain>
    </source>
</reference>
<dbReference type="AlphaFoldDB" id="A0A368VEC4"/>
<keyword evidence="1" id="KW-0479">Metal-binding</keyword>
<keyword evidence="3" id="KW-1185">Reference proteome</keyword>
<dbReference type="GO" id="GO:0016787">
    <property type="term" value="F:hydrolase activity"/>
    <property type="evidence" value="ECO:0007669"/>
    <property type="project" value="UniProtKB-KW"/>
</dbReference>
<gene>
    <name evidence="2" type="ORF">DFO77_101247</name>
</gene>
<dbReference type="RefSeq" id="WP_114436169.1">
    <property type="nucleotide sequence ID" value="NZ_QPIZ01000001.1"/>
</dbReference>